<proteinExistence type="predicted"/>
<gene>
    <name evidence="2" type="ORF">A9Q75_15545</name>
</gene>
<evidence type="ECO:0000256" key="1">
    <source>
        <dbReference type="SAM" id="SignalP"/>
    </source>
</evidence>
<sequence length="256" mass="29893">MTKKLKAISFYFSLFIFLMSWVSVPVTAEENKLEKNISNMWIFVPKAGQSADFEKAFKKHVAYRKSMDDPRTWSVYQAEMGSQMNAYIVRACCESWSDLDDYRQWNTKSKATENWRENVSEYIAHFERSRSEADLKNSHWPADVKYKYVGVNTYQLKLGHSEALAKDKKALSDAAKSENWPYNWSWDDSINGKLEMSLAIPYMNYGAMAPPEIKFSEMLAKHLSSKEKAKELLNRWSSHFKSISYNVYVLREDLSM</sequence>
<dbReference type="AlphaFoldDB" id="A0A1Y5E6Q0"/>
<feature type="chain" id="PRO_5013232302" description="Lipoprotein" evidence="1">
    <location>
        <begin position="29"/>
        <end position="256"/>
    </location>
</feature>
<name>A0A1Y5E6Q0_COLPS</name>
<dbReference type="InterPro" id="IPR011008">
    <property type="entry name" value="Dimeric_a/b-barrel"/>
</dbReference>
<reference evidence="3" key="1">
    <citation type="journal article" date="2017" name="Proc. Natl. Acad. Sci. U.S.A.">
        <title>Simulation of Deepwater Horizon oil plume reveals substrate specialization within a complex community of hydrocarbon degraders.</title>
        <authorList>
            <person name="Hu P."/>
            <person name="Dubinsky E.A."/>
            <person name="Probst A.J."/>
            <person name="Wang J."/>
            <person name="Sieber C.M.K."/>
            <person name="Tom L.M."/>
            <person name="Gardinali P."/>
            <person name="Banfield J.F."/>
            <person name="Atlas R.M."/>
            <person name="Andersen G.L."/>
        </authorList>
    </citation>
    <scope>NUCLEOTIDE SEQUENCE [LARGE SCALE GENOMIC DNA]</scope>
</reference>
<feature type="signal peptide" evidence="1">
    <location>
        <begin position="1"/>
        <end position="28"/>
    </location>
</feature>
<protein>
    <recommendedName>
        <fullName evidence="4">Lipoprotein</fullName>
    </recommendedName>
</protein>
<evidence type="ECO:0000313" key="2">
    <source>
        <dbReference type="EMBL" id="OUR77136.1"/>
    </source>
</evidence>
<keyword evidence="1" id="KW-0732">Signal</keyword>
<evidence type="ECO:0000313" key="3">
    <source>
        <dbReference type="Proteomes" id="UP000243053"/>
    </source>
</evidence>
<evidence type="ECO:0008006" key="4">
    <source>
        <dbReference type="Google" id="ProtNLM"/>
    </source>
</evidence>
<accession>A0A1Y5E6Q0</accession>
<dbReference type="EMBL" id="MAAF01000091">
    <property type="protein sequence ID" value="OUR77136.1"/>
    <property type="molecule type" value="Genomic_DNA"/>
</dbReference>
<dbReference type="Proteomes" id="UP000243053">
    <property type="component" value="Unassembled WGS sequence"/>
</dbReference>
<comment type="caution">
    <text evidence="2">The sequence shown here is derived from an EMBL/GenBank/DDBJ whole genome shotgun (WGS) entry which is preliminary data.</text>
</comment>
<dbReference type="SUPFAM" id="SSF54909">
    <property type="entry name" value="Dimeric alpha+beta barrel"/>
    <property type="match status" value="1"/>
</dbReference>
<organism evidence="2 3">
    <name type="scientific">Colwellia psychrerythraea</name>
    <name type="common">Vibrio psychroerythus</name>
    <dbReference type="NCBI Taxonomy" id="28229"/>
    <lineage>
        <taxon>Bacteria</taxon>
        <taxon>Pseudomonadati</taxon>
        <taxon>Pseudomonadota</taxon>
        <taxon>Gammaproteobacteria</taxon>
        <taxon>Alteromonadales</taxon>
        <taxon>Colwelliaceae</taxon>
        <taxon>Colwellia</taxon>
    </lineage>
</organism>